<comment type="caution">
    <text evidence="1">The sequence shown here is derived from an EMBL/GenBank/DDBJ whole genome shotgun (WGS) entry which is preliminary data.</text>
</comment>
<sequence length="189" mass="20612">MAESKNNIITHGLSGKVGDIIVFSQRGSKTIVSKAPKERTGEPTEKQKKHIAKFQEATIYAKAALQEATTNDIYEKGAKPEKNISAYNVAVADMLGAPKIEEIDLSQYKGKKGDTISVKVTDDFKVVAVKVIIENADGTLVEEGNAKISTNGLDWIYTTTKENDDLTGDKITIQATDLPDNLTEKEQIL</sequence>
<evidence type="ECO:0000313" key="2">
    <source>
        <dbReference type="Proteomes" id="UP000288102"/>
    </source>
</evidence>
<dbReference type="OrthoDB" id="880927at2"/>
<reference evidence="2" key="1">
    <citation type="journal article" date="2019" name="Syst. Appl. Microbiol.">
        <title>Flavobacterium circumlabens sp. nov. and Flavobacterium cupreum sp. nov., two psychrotrophic species isolated from Antarctic environmental samples.</title>
        <authorList>
            <person name="Kralova S."/>
            <person name="Busse H.-J."/>
            <person name="Svec P."/>
            <person name="Maslanova I."/>
            <person name="Stankova E."/>
            <person name="Bartak M."/>
            <person name="Sedlacek I."/>
        </authorList>
    </citation>
    <scope>NUCLEOTIDE SEQUENCE [LARGE SCALE GENOMIC DNA]</scope>
    <source>
        <strain evidence="2">CCM 8825</strain>
    </source>
</reference>
<name>A0A434A0H5_9FLAO</name>
<organism evidence="1 2">
    <name type="scientific">Flavobacterium cupreum</name>
    <dbReference type="NCBI Taxonomy" id="2133766"/>
    <lineage>
        <taxon>Bacteria</taxon>
        <taxon>Pseudomonadati</taxon>
        <taxon>Bacteroidota</taxon>
        <taxon>Flavobacteriia</taxon>
        <taxon>Flavobacteriales</taxon>
        <taxon>Flavobacteriaceae</taxon>
        <taxon>Flavobacterium</taxon>
    </lineage>
</organism>
<dbReference type="Proteomes" id="UP000288102">
    <property type="component" value="Unassembled WGS sequence"/>
</dbReference>
<evidence type="ECO:0000313" key="1">
    <source>
        <dbReference type="EMBL" id="RUT67861.1"/>
    </source>
</evidence>
<dbReference type="RefSeq" id="WP_127340867.1">
    <property type="nucleotide sequence ID" value="NZ_QWDM01000026.1"/>
</dbReference>
<protein>
    <submittedName>
        <fullName evidence="1">Uncharacterized protein</fullName>
    </submittedName>
</protein>
<dbReference type="EMBL" id="QWDM01000026">
    <property type="protein sequence ID" value="RUT67861.1"/>
    <property type="molecule type" value="Genomic_DNA"/>
</dbReference>
<proteinExistence type="predicted"/>
<dbReference type="AlphaFoldDB" id="A0A434A0H5"/>
<accession>A0A434A0H5</accession>
<keyword evidence="2" id="KW-1185">Reference proteome</keyword>
<gene>
    <name evidence="1" type="ORF">D0817_24295</name>
</gene>